<dbReference type="EMBL" id="JACJLA010000017">
    <property type="protein sequence ID" value="MBM6913337.1"/>
    <property type="molecule type" value="Genomic_DNA"/>
</dbReference>
<evidence type="ECO:0000313" key="2">
    <source>
        <dbReference type="EMBL" id="MBM6913337.1"/>
    </source>
</evidence>
<accession>A0ABS2GIJ9</accession>
<dbReference type="Proteomes" id="UP000707138">
    <property type="component" value="Unassembled WGS sequence"/>
</dbReference>
<dbReference type="RefSeq" id="WP_205088273.1">
    <property type="nucleotide sequence ID" value="NZ_JACJLA010000017.1"/>
</dbReference>
<reference evidence="2 3" key="1">
    <citation type="journal article" date="2021" name="Sci. Rep.">
        <title>The distribution of antibiotic resistance genes in chicken gut microbiota commensals.</title>
        <authorList>
            <person name="Juricova H."/>
            <person name="Matiasovicova J."/>
            <person name="Kubasova T."/>
            <person name="Cejkova D."/>
            <person name="Rychlik I."/>
        </authorList>
    </citation>
    <scope>NUCLEOTIDE SEQUENCE [LARGE SCALE GENOMIC DNA]</scope>
    <source>
        <strain evidence="2 3">An537</strain>
    </source>
</reference>
<keyword evidence="3" id="KW-1185">Reference proteome</keyword>
<gene>
    <name evidence="2" type="ORF">H6A01_08390</name>
</gene>
<evidence type="ECO:0000259" key="1">
    <source>
        <dbReference type="Pfam" id="PF04961"/>
    </source>
</evidence>
<protein>
    <submittedName>
        <fullName evidence="2">Cyclodeaminase/cyclohydrolase family protein</fullName>
    </submittedName>
</protein>
<dbReference type="SUPFAM" id="SSF101262">
    <property type="entry name" value="Methenyltetrahydrofolate cyclohydrolase-like"/>
    <property type="match status" value="1"/>
</dbReference>
<comment type="caution">
    <text evidence="2">The sequence shown here is derived from an EMBL/GenBank/DDBJ whole genome shotgun (WGS) entry which is preliminary data.</text>
</comment>
<dbReference type="Pfam" id="PF04961">
    <property type="entry name" value="FTCD_C"/>
    <property type="match status" value="1"/>
</dbReference>
<feature type="domain" description="Cyclodeaminase/cyclohydrolase" evidence="1">
    <location>
        <begin position="7"/>
        <end position="187"/>
    </location>
</feature>
<organism evidence="2 3">
    <name type="scientific">Veillonella magna</name>
    <dbReference type="NCBI Taxonomy" id="464322"/>
    <lineage>
        <taxon>Bacteria</taxon>
        <taxon>Bacillati</taxon>
        <taxon>Bacillota</taxon>
        <taxon>Negativicutes</taxon>
        <taxon>Veillonellales</taxon>
        <taxon>Veillonellaceae</taxon>
        <taxon>Veillonella</taxon>
    </lineage>
</organism>
<dbReference type="InterPro" id="IPR036178">
    <property type="entry name" value="Formintransfe-cycloase-like_sf"/>
</dbReference>
<dbReference type="Gene3D" id="1.20.120.680">
    <property type="entry name" value="Formiminotetrahydrofolate cyclodeaminase monomer, up-and-down helical bundle"/>
    <property type="match status" value="1"/>
</dbReference>
<name>A0ABS2GIJ9_9FIRM</name>
<proteinExistence type="predicted"/>
<sequence>MELKGLSVEAFINETGSSSPAPGGGSIAALNAASAAALVEMVASLTIGKEKYAAVEADMKAVQAKASELKTKFVNFIDEDSNAFNKIMAAFKLPKGTDEEKAVRSEAIQTATKEAALVPFHVGEAANELFALAEEVITKGNQNAVTDGAVAAMNARVAVKGAFLNVKINLGSIKDEAFVAELNAKMEAIESDVNAKETTLLSKVVL</sequence>
<dbReference type="InterPro" id="IPR007044">
    <property type="entry name" value="Cyclodeamin/CycHdrlase"/>
</dbReference>
<evidence type="ECO:0000313" key="3">
    <source>
        <dbReference type="Proteomes" id="UP000707138"/>
    </source>
</evidence>